<dbReference type="GO" id="GO:0005634">
    <property type="term" value="C:nucleus"/>
    <property type="evidence" value="ECO:0007669"/>
    <property type="project" value="TreeGrafter"/>
</dbReference>
<organism evidence="2 3">
    <name type="scientific">Chlamydomonas schloesseri</name>
    <dbReference type="NCBI Taxonomy" id="2026947"/>
    <lineage>
        <taxon>Eukaryota</taxon>
        <taxon>Viridiplantae</taxon>
        <taxon>Chlorophyta</taxon>
        <taxon>core chlorophytes</taxon>
        <taxon>Chlorophyceae</taxon>
        <taxon>CS clade</taxon>
        <taxon>Chlamydomonadales</taxon>
        <taxon>Chlamydomonadaceae</taxon>
        <taxon>Chlamydomonas</taxon>
    </lineage>
</organism>
<dbReference type="EMBL" id="JAEHOD010000004">
    <property type="protein sequence ID" value="KAG2452822.1"/>
    <property type="molecule type" value="Genomic_DNA"/>
</dbReference>
<evidence type="ECO:0000313" key="2">
    <source>
        <dbReference type="EMBL" id="KAG2452822.1"/>
    </source>
</evidence>
<sequence>MKRKHAVVGALGLGGYASDEDEDETGSQEAEEAAEDQSQEEHGQGVLLPHYRSKESLDADELEGLHDGGDQQDEERRRSPLTAGTSSGDGDEEGRSGGGPDPANPLSRLPPELRDPLPTECSEALQAKFAQYVATLRGRGISLTDSIMQRKAFRNPDFLQKLVEHFNIKELGSAFPPDVFAPDDLPAEDTIEGLLRALEREQERRMRAREAQVAAGTARIDFSKGAGPLGHIPASNSASNLLMAQQAAAVAAAAVARVVGKR</sequence>
<evidence type="ECO:0000313" key="3">
    <source>
        <dbReference type="Proteomes" id="UP000613740"/>
    </source>
</evidence>
<dbReference type="OrthoDB" id="530175at2759"/>
<dbReference type="Pfam" id="PF07818">
    <property type="entry name" value="HCNGP"/>
    <property type="match status" value="1"/>
</dbReference>
<gene>
    <name evidence="2" type="ORF">HYH02_002168</name>
</gene>
<name>A0A835WSV0_9CHLO</name>
<reference evidence="2" key="1">
    <citation type="journal article" date="2020" name="bioRxiv">
        <title>Comparative genomics of Chlamydomonas.</title>
        <authorList>
            <person name="Craig R.J."/>
            <person name="Hasan A.R."/>
            <person name="Ness R.W."/>
            <person name="Keightley P.D."/>
        </authorList>
    </citation>
    <scope>NUCLEOTIDE SEQUENCE</scope>
    <source>
        <strain evidence="2">CCAP 11/173</strain>
    </source>
</reference>
<feature type="compositionally biased region" description="Acidic residues" evidence="1">
    <location>
        <begin position="18"/>
        <end position="38"/>
    </location>
</feature>
<proteinExistence type="predicted"/>
<dbReference type="AlphaFoldDB" id="A0A835WSV0"/>
<dbReference type="Proteomes" id="UP000613740">
    <property type="component" value="Unassembled WGS sequence"/>
</dbReference>
<dbReference type="PANTHER" id="PTHR13464">
    <property type="entry name" value="TRANSCRIPTIONAL REGULATOR PROTEIN HCNGP"/>
    <property type="match status" value="1"/>
</dbReference>
<protein>
    <submittedName>
        <fullName evidence="2">Uncharacterized protein</fullName>
    </submittedName>
</protein>
<evidence type="ECO:0000256" key="1">
    <source>
        <dbReference type="SAM" id="MobiDB-lite"/>
    </source>
</evidence>
<keyword evidence="3" id="KW-1185">Reference proteome</keyword>
<feature type="compositionally biased region" description="Basic and acidic residues" evidence="1">
    <location>
        <begin position="52"/>
        <end position="78"/>
    </location>
</feature>
<dbReference type="PANTHER" id="PTHR13464:SF0">
    <property type="entry name" value="SAP30-BINDING PROTEIN"/>
    <property type="match status" value="1"/>
</dbReference>
<dbReference type="InterPro" id="IPR012479">
    <property type="entry name" value="SAP30BP"/>
</dbReference>
<comment type="caution">
    <text evidence="2">The sequence shown here is derived from an EMBL/GenBank/DDBJ whole genome shotgun (WGS) entry which is preliminary data.</text>
</comment>
<accession>A0A835WSV0</accession>
<dbReference type="GO" id="GO:0006355">
    <property type="term" value="P:regulation of DNA-templated transcription"/>
    <property type="evidence" value="ECO:0007669"/>
    <property type="project" value="InterPro"/>
</dbReference>
<feature type="region of interest" description="Disordered" evidence="1">
    <location>
        <begin position="1"/>
        <end position="117"/>
    </location>
</feature>